<dbReference type="AlphaFoldDB" id="A0A7S8MV73"/>
<proteinExistence type="predicted"/>
<gene>
    <name evidence="2" type="ORF">IT882_09735</name>
</gene>
<evidence type="ECO:0008006" key="4">
    <source>
        <dbReference type="Google" id="ProtNLM"/>
    </source>
</evidence>
<keyword evidence="1" id="KW-1133">Transmembrane helix</keyword>
<evidence type="ECO:0000313" key="3">
    <source>
        <dbReference type="Proteomes" id="UP000594480"/>
    </source>
</evidence>
<sequence length="75" mass="8189">MGKYLFGTGIIGAVISGFSLLRALREDTFTWRTALAWINWGITVALAVGAIIDMRRIDQGKPVPADSPAARRLED</sequence>
<organism evidence="2 3">
    <name type="scientific">Microbacterium schleiferi</name>
    <dbReference type="NCBI Taxonomy" id="69362"/>
    <lineage>
        <taxon>Bacteria</taxon>
        <taxon>Bacillati</taxon>
        <taxon>Actinomycetota</taxon>
        <taxon>Actinomycetes</taxon>
        <taxon>Micrococcales</taxon>
        <taxon>Microbacteriaceae</taxon>
        <taxon>Microbacterium</taxon>
    </lineage>
</organism>
<reference evidence="2 3" key="1">
    <citation type="submission" date="2020-11" db="EMBL/GenBank/DDBJ databases">
        <title>Amino acid is mineralized and recycled by bacteria in oceanic microbiome.</title>
        <authorList>
            <person name="Zheng L.Y."/>
        </authorList>
    </citation>
    <scope>NUCLEOTIDE SEQUENCE [LARGE SCALE GENOMIC DNA]</scope>
    <source>
        <strain evidence="2 3">A32-1</strain>
    </source>
</reference>
<name>A0A7S8MV73_9MICO</name>
<keyword evidence="1" id="KW-0472">Membrane</keyword>
<keyword evidence="1" id="KW-0812">Transmembrane</keyword>
<evidence type="ECO:0000256" key="1">
    <source>
        <dbReference type="SAM" id="Phobius"/>
    </source>
</evidence>
<dbReference type="EMBL" id="CP064760">
    <property type="protein sequence ID" value="QPE03608.1"/>
    <property type="molecule type" value="Genomic_DNA"/>
</dbReference>
<dbReference type="KEGG" id="msf:IT882_09735"/>
<dbReference type="RefSeq" id="WP_195691710.1">
    <property type="nucleotide sequence ID" value="NZ_CP064760.1"/>
</dbReference>
<protein>
    <recommendedName>
        <fullName evidence="4">NADH:ubiquinone oxidoreductase</fullName>
    </recommendedName>
</protein>
<dbReference type="Proteomes" id="UP000594480">
    <property type="component" value="Chromosome"/>
</dbReference>
<feature type="transmembrane region" description="Helical" evidence="1">
    <location>
        <begin position="33"/>
        <end position="52"/>
    </location>
</feature>
<evidence type="ECO:0000313" key="2">
    <source>
        <dbReference type="EMBL" id="QPE03608.1"/>
    </source>
</evidence>
<accession>A0A7S8MV73</accession>
<keyword evidence="3" id="KW-1185">Reference proteome</keyword>